<keyword evidence="1" id="KW-0732">Signal</keyword>
<accession>A0A1G7JRK6</accession>
<evidence type="ECO:0000256" key="1">
    <source>
        <dbReference type="SAM" id="SignalP"/>
    </source>
</evidence>
<evidence type="ECO:0000313" key="2">
    <source>
        <dbReference type="EMBL" id="SDF27089.1"/>
    </source>
</evidence>
<dbReference type="InterPro" id="IPR023159">
    <property type="entry name" value="SO1590-like_sf"/>
</dbReference>
<proteinExistence type="predicted"/>
<organism evidence="2 3">
    <name type="scientific">Terriglobus roseus</name>
    <dbReference type="NCBI Taxonomy" id="392734"/>
    <lineage>
        <taxon>Bacteria</taxon>
        <taxon>Pseudomonadati</taxon>
        <taxon>Acidobacteriota</taxon>
        <taxon>Terriglobia</taxon>
        <taxon>Terriglobales</taxon>
        <taxon>Acidobacteriaceae</taxon>
        <taxon>Terriglobus</taxon>
    </lineage>
</organism>
<dbReference type="InterPro" id="IPR021607">
    <property type="entry name" value="DUF3224"/>
</dbReference>
<name>A0A1G7JRK6_9BACT</name>
<dbReference type="Gene3D" id="2.40.350.10">
    <property type="entry name" value="SO1590-like"/>
    <property type="match status" value="1"/>
</dbReference>
<feature type="signal peptide" evidence="1">
    <location>
        <begin position="1"/>
        <end position="20"/>
    </location>
</feature>
<dbReference type="SUPFAM" id="SSF159238">
    <property type="entry name" value="SO1590-like"/>
    <property type="match status" value="1"/>
</dbReference>
<sequence>MLLFRMTAFLMLALPIHAFSQSVVSASETAKPGFERTAKMHATGTFQVSVKPAEASEIGKAAGLGRMTIDKVWSGGIEGTSKGEMTTSAVGSAMAYVALETMNVKIDGKSGTFVFSHKATMDSTDPKTGVMDIAVLPNTGTGELKGIEGSLQITIDKSGHSYDFTYTLPAK</sequence>
<dbReference type="Pfam" id="PF11528">
    <property type="entry name" value="DUF3224"/>
    <property type="match status" value="1"/>
</dbReference>
<protein>
    <recommendedName>
        <fullName evidence="4">DUF3224 domain-containing protein</fullName>
    </recommendedName>
</protein>
<gene>
    <name evidence="2" type="ORF">SAMN05444167_1910</name>
</gene>
<dbReference type="Proteomes" id="UP000182427">
    <property type="component" value="Chromosome I"/>
</dbReference>
<keyword evidence="3" id="KW-1185">Reference proteome</keyword>
<evidence type="ECO:0008006" key="4">
    <source>
        <dbReference type="Google" id="ProtNLM"/>
    </source>
</evidence>
<dbReference type="RefSeq" id="WP_231966840.1">
    <property type="nucleotide sequence ID" value="NZ_LT629690.1"/>
</dbReference>
<dbReference type="AlphaFoldDB" id="A0A1G7JRK6"/>
<dbReference type="EMBL" id="LT629690">
    <property type="protein sequence ID" value="SDF27089.1"/>
    <property type="molecule type" value="Genomic_DNA"/>
</dbReference>
<feature type="chain" id="PRO_5009241580" description="DUF3224 domain-containing protein" evidence="1">
    <location>
        <begin position="21"/>
        <end position="171"/>
    </location>
</feature>
<reference evidence="2 3" key="1">
    <citation type="submission" date="2016-10" db="EMBL/GenBank/DDBJ databases">
        <authorList>
            <person name="de Groot N.N."/>
        </authorList>
    </citation>
    <scope>NUCLEOTIDE SEQUENCE [LARGE SCALE GENOMIC DNA]</scope>
    <source>
        <strain evidence="2 3">GAS232</strain>
    </source>
</reference>
<evidence type="ECO:0000313" key="3">
    <source>
        <dbReference type="Proteomes" id="UP000182427"/>
    </source>
</evidence>